<dbReference type="InterPro" id="IPR028087">
    <property type="entry name" value="Tad_N"/>
</dbReference>
<accession>A0A6G6Y530</accession>
<feature type="transmembrane region" description="Helical" evidence="2">
    <location>
        <begin position="28"/>
        <end position="46"/>
    </location>
</feature>
<evidence type="ECO:0000256" key="1">
    <source>
        <dbReference type="SAM" id="MobiDB-lite"/>
    </source>
</evidence>
<dbReference type="EMBL" id="CP049109">
    <property type="protein sequence ID" value="QIG79907.1"/>
    <property type="molecule type" value="Genomic_DNA"/>
</dbReference>
<organism evidence="4 5">
    <name type="scientific">Stakelama tenebrarum</name>
    <dbReference type="NCBI Taxonomy" id="2711215"/>
    <lineage>
        <taxon>Bacteria</taxon>
        <taxon>Pseudomonadati</taxon>
        <taxon>Pseudomonadota</taxon>
        <taxon>Alphaproteobacteria</taxon>
        <taxon>Sphingomonadales</taxon>
        <taxon>Sphingomonadaceae</taxon>
        <taxon>Stakelama</taxon>
    </lineage>
</organism>
<evidence type="ECO:0000313" key="4">
    <source>
        <dbReference type="EMBL" id="QIG79907.1"/>
    </source>
</evidence>
<evidence type="ECO:0000313" key="5">
    <source>
        <dbReference type="Proteomes" id="UP000501568"/>
    </source>
</evidence>
<keyword evidence="2" id="KW-0812">Transmembrane</keyword>
<proteinExistence type="predicted"/>
<dbReference type="Proteomes" id="UP000501568">
    <property type="component" value="Chromosome"/>
</dbReference>
<dbReference type="InterPro" id="IPR036465">
    <property type="entry name" value="vWFA_dom_sf"/>
</dbReference>
<keyword evidence="2" id="KW-1133">Transmembrane helix</keyword>
<keyword evidence="5" id="KW-1185">Reference proteome</keyword>
<gene>
    <name evidence="4" type="ORF">G5C33_09040</name>
</gene>
<feature type="region of interest" description="Disordered" evidence="1">
    <location>
        <begin position="255"/>
        <end position="276"/>
    </location>
</feature>
<dbReference type="AlphaFoldDB" id="A0A6G6Y530"/>
<keyword evidence="2" id="KW-0472">Membrane</keyword>
<evidence type="ECO:0000256" key="2">
    <source>
        <dbReference type="SAM" id="Phobius"/>
    </source>
</evidence>
<dbReference type="KEGG" id="spzr:G5C33_09040"/>
<dbReference type="SUPFAM" id="SSF53300">
    <property type="entry name" value="vWA-like"/>
    <property type="match status" value="1"/>
</dbReference>
<dbReference type="Gene3D" id="3.40.50.410">
    <property type="entry name" value="von Willebrand factor, type A domain"/>
    <property type="match status" value="2"/>
</dbReference>
<name>A0A6G6Y530_9SPHN</name>
<sequence>MSLRNQRQQRSARGFLAALARDVRANTMAIMGLALIPLAGMVGGGIDISRMYIVKTRLQHACDAGALAGRKAMGAGTWSANNFAAREAAEEFFEANITTSPYGASSVEKEFTESGGKVTGAATATLPMTLMRIFGDETETLSVTCDAEMRLPNTDVMFVLDVTGSMGSKAVNTDTQTKIASLRSAVKCFYEVVARRDTTEDCSGGNQSGGTGQVQVRFGFVPYNTNVNVGRLLPTAYFADTWEYQTRRPHWSTSTSYQWVEQPSTPGSGGNESGDWSNWTNYGSAQYFSCPAYPPNSSTGPTTTTYDTQVVTNGNTRTWETRTVTGYVDTQYQTIATGIMGWACQVQQRTRTRGTYTSVVHSEVRQAVTEQSFDGWDYGQYEQDISGLKDGTDWNSYVNLPIGDDGADVPVYWDGCIEERETIANNNQNVAPTDANDLNIDMIPDQSDHSTLWAPALPGAIFLRGAGQYDNASSTNQWSYSAIIGTTNQYRGNPQYYCPPAARKLQEWNSASGFESYVNALNANGNTYHDIGLLWGARLVSPDGIFGSENATTPSGGSIVRHVIFMTDGDTVAQNYDYAAYGLPWFDRRQNSNGQAPSSAEMDHRVNARFLDICTKIKNKNITLWVISFGNGTNNSTEMRLENCASPGRYRTARDSEALQQTFSAIAGEISQLRLTG</sequence>
<feature type="domain" description="Putative Flp pilus-assembly TadG-like N-terminal" evidence="3">
    <location>
        <begin position="28"/>
        <end position="69"/>
    </location>
</feature>
<feature type="compositionally biased region" description="Polar residues" evidence="1">
    <location>
        <begin position="255"/>
        <end position="266"/>
    </location>
</feature>
<reference evidence="4 5" key="1">
    <citation type="submission" date="2020-02" db="EMBL/GenBank/DDBJ databases">
        <authorList>
            <person name="Zheng R.K."/>
            <person name="Sun C.M."/>
        </authorList>
    </citation>
    <scope>NUCLEOTIDE SEQUENCE [LARGE SCALE GENOMIC DNA]</scope>
    <source>
        <strain evidence="5">zrk23</strain>
    </source>
</reference>
<protein>
    <submittedName>
        <fullName evidence="4">Pilus assembly protein</fullName>
    </submittedName>
</protein>
<dbReference type="Pfam" id="PF13400">
    <property type="entry name" value="Tad"/>
    <property type="match status" value="1"/>
</dbReference>
<dbReference type="RefSeq" id="WP_165326916.1">
    <property type="nucleotide sequence ID" value="NZ_CP049109.1"/>
</dbReference>
<evidence type="ECO:0000259" key="3">
    <source>
        <dbReference type="Pfam" id="PF13400"/>
    </source>
</evidence>